<feature type="transmembrane region" description="Helical" evidence="6">
    <location>
        <begin position="54"/>
        <end position="72"/>
    </location>
</feature>
<dbReference type="InterPro" id="IPR037185">
    <property type="entry name" value="EmrE-like"/>
</dbReference>
<dbReference type="RefSeq" id="WP_188910192.1">
    <property type="nucleotide sequence ID" value="NZ_BMMF01000003.1"/>
</dbReference>
<feature type="transmembrane region" description="Helical" evidence="6">
    <location>
        <begin position="112"/>
        <end position="133"/>
    </location>
</feature>
<dbReference type="Proteomes" id="UP000600449">
    <property type="component" value="Unassembled WGS sequence"/>
</dbReference>
<evidence type="ECO:0000259" key="7">
    <source>
        <dbReference type="Pfam" id="PF00892"/>
    </source>
</evidence>
<dbReference type="AlphaFoldDB" id="A0A917Q5L3"/>
<feature type="transmembrane region" description="Helical" evidence="6">
    <location>
        <begin position="84"/>
        <end position="106"/>
    </location>
</feature>
<keyword evidence="3 6" id="KW-0812">Transmembrane</keyword>
<protein>
    <submittedName>
        <fullName evidence="8">Membrane protein</fullName>
    </submittedName>
</protein>
<keyword evidence="5 6" id="KW-0472">Membrane</keyword>
<dbReference type="InterPro" id="IPR050638">
    <property type="entry name" value="AA-Vitamin_Transporters"/>
</dbReference>
<evidence type="ECO:0000313" key="9">
    <source>
        <dbReference type="Proteomes" id="UP000600449"/>
    </source>
</evidence>
<evidence type="ECO:0000256" key="1">
    <source>
        <dbReference type="ARBA" id="ARBA00004141"/>
    </source>
</evidence>
<keyword evidence="9" id="KW-1185">Reference proteome</keyword>
<evidence type="ECO:0000256" key="5">
    <source>
        <dbReference type="ARBA" id="ARBA00023136"/>
    </source>
</evidence>
<feature type="transmembrane region" description="Helical" evidence="6">
    <location>
        <begin position="20"/>
        <end position="42"/>
    </location>
</feature>
<evidence type="ECO:0000256" key="3">
    <source>
        <dbReference type="ARBA" id="ARBA00022692"/>
    </source>
</evidence>
<dbReference type="PANTHER" id="PTHR32322">
    <property type="entry name" value="INNER MEMBRANE TRANSPORTER"/>
    <property type="match status" value="1"/>
</dbReference>
<gene>
    <name evidence="8" type="ORF">GCM10011322_09550</name>
</gene>
<dbReference type="PANTHER" id="PTHR32322:SF2">
    <property type="entry name" value="EAMA DOMAIN-CONTAINING PROTEIN"/>
    <property type="match status" value="1"/>
</dbReference>
<feature type="domain" description="EamA" evidence="7">
    <location>
        <begin position="172"/>
        <end position="307"/>
    </location>
</feature>
<accession>A0A917Q5L3</accession>
<feature type="transmembrane region" description="Helical" evidence="6">
    <location>
        <begin position="201"/>
        <end position="220"/>
    </location>
</feature>
<feature type="transmembrane region" description="Helical" evidence="6">
    <location>
        <begin position="232"/>
        <end position="253"/>
    </location>
</feature>
<evidence type="ECO:0000313" key="8">
    <source>
        <dbReference type="EMBL" id="GGK25073.1"/>
    </source>
</evidence>
<dbReference type="SUPFAM" id="SSF103481">
    <property type="entry name" value="Multidrug resistance efflux transporter EmrE"/>
    <property type="match status" value="2"/>
</dbReference>
<evidence type="ECO:0000256" key="4">
    <source>
        <dbReference type="ARBA" id="ARBA00022989"/>
    </source>
</evidence>
<feature type="transmembrane region" description="Helical" evidence="6">
    <location>
        <begin position="289"/>
        <end position="308"/>
    </location>
</feature>
<feature type="domain" description="EamA" evidence="7">
    <location>
        <begin position="25"/>
        <end position="156"/>
    </location>
</feature>
<dbReference type="Pfam" id="PF00892">
    <property type="entry name" value="EamA"/>
    <property type="match status" value="2"/>
</dbReference>
<comment type="caution">
    <text evidence="8">The sequence shown here is derived from an EMBL/GenBank/DDBJ whole genome shotgun (WGS) entry which is preliminary data.</text>
</comment>
<comment type="similarity">
    <text evidence="2">Belongs to the EamA transporter family.</text>
</comment>
<comment type="subcellular location">
    <subcellularLocation>
        <location evidence="1">Membrane</location>
        <topology evidence="1">Multi-pass membrane protein</topology>
    </subcellularLocation>
</comment>
<proteinExistence type="inferred from homology"/>
<dbReference type="InterPro" id="IPR000620">
    <property type="entry name" value="EamA_dom"/>
</dbReference>
<dbReference type="EMBL" id="BMMF01000003">
    <property type="protein sequence ID" value="GGK25073.1"/>
    <property type="molecule type" value="Genomic_DNA"/>
</dbReference>
<evidence type="ECO:0000256" key="6">
    <source>
        <dbReference type="SAM" id="Phobius"/>
    </source>
</evidence>
<evidence type="ECO:0000256" key="2">
    <source>
        <dbReference type="ARBA" id="ARBA00007362"/>
    </source>
</evidence>
<sequence length="311" mass="32540">MKDIAAAPAASSTPAPSRDLDLGAIGLYVTVVFSWGVSWIALKAQLGVVAPEVSLLWRFLIAAAIMLVWVGFRRDRMRWPLGVHLRFAAAGCLMFSMNFVMFYYGGLQIPSGLLAVVFSLASISNLVLGALVLKQPLETRVALGGAIGVAGVALLYYPQIAGSGIDLAAAAGLGLCLAATLSFSLGNIVSASLHGRGVPLLAANAWSMVYGATALLALSLVRGQDFIVEWTWPYLGGLAFLAIFASVIAFASYVTLLRRIGPARAGYATVMFPIVALAVSTAVEGYVWTLPAVLGAALALAGNVVVLARRR</sequence>
<reference evidence="8 9" key="1">
    <citation type="journal article" date="2014" name="Int. J. Syst. Evol. Microbiol.">
        <title>Complete genome sequence of Corynebacterium casei LMG S-19264T (=DSM 44701T), isolated from a smear-ripened cheese.</title>
        <authorList>
            <consortium name="US DOE Joint Genome Institute (JGI-PGF)"/>
            <person name="Walter F."/>
            <person name="Albersmeier A."/>
            <person name="Kalinowski J."/>
            <person name="Ruckert C."/>
        </authorList>
    </citation>
    <scope>NUCLEOTIDE SEQUENCE [LARGE SCALE GENOMIC DNA]</scope>
    <source>
        <strain evidence="8 9">CGMCC 1.9161</strain>
    </source>
</reference>
<feature type="transmembrane region" description="Helical" evidence="6">
    <location>
        <begin position="140"/>
        <end position="157"/>
    </location>
</feature>
<name>A0A917Q5L3_9HYPH</name>
<organism evidence="8 9">
    <name type="scientific">Salinarimonas ramus</name>
    <dbReference type="NCBI Taxonomy" id="690164"/>
    <lineage>
        <taxon>Bacteria</taxon>
        <taxon>Pseudomonadati</taxon>
        <taxon>Pseudomonadota</taxon>
        <taxon>Alphaproteobacteria</taxon>
        <taxon>Hyphomicrobiales</taxon>
        <taxon>Salinarimonadaceae</taxon>
        <taxon>Salinarimonas</taxon>
    </lineage>
</organism>
<dbReference type="GO" id="GO:0016020">
    <property type="term" value="C:membrane"/>
    <property type="evidence" value="ECO:0007669"/>
    <property type="project" value="UniProtKB-SubCell"/>
</dbReference>
<feature type="transmembrane region" description="Helical" evidence="6">
    <location>
        <begin position="265"/>
        <end position="283"/>
    </location>
</feature>
<feature type="transmembrane region" description="Helical" evidence="6">
    <location>
        <begin position="169"/>
        <end position="189"/>
    </location>
</feature>
<keyword evidence="4 6" id="KW-1133">Transmembrane helix</keyword>